<dbReference type="CDD" id="cd03801">
    <property type="entry name" value="GT4_PimA-like"/>
    <property type="match status" value="1"/>
</dbReference>
<dbReference type="Gene3D" id="3.40.50.2000">
    <property type="entry name" value="Glycogen Phosphorylase B"/>
    <property type="match status" value="2"/>
</dbReference>
<proteinExistence type="predicted"/>
<dbReference type="EMBL" id="VYKK01000020">
    <property type="protein sequence ID" value="KAA9000941.1"/>
    <property type="molecule type" value="Genomic_DNA"/>
</dbReference>
<dbReference type="PANTHER" id="PTHR12526">
    <property type="entry name" value="GLYCOSYLTRANSFERASE"/>
    <property type="match status" value="1"/>
</dbReference>
<feature type="domain" description="Glycosyltransferase subfamily 4-like N-terminal" evidence="2">
    <location>
        <begin position="19"/>
        <end position="164"/>
    </location>
</feature>
<keyword evidence="4" id="KW-1185">Reference proteome</keyword>
<dbReference type="Pfam" id="PF13439">
    <property type="entry name" value="Glyco_transf_4"/>
    <property type="match status" value="1"/>
</dbReference>
<accession>A0A5J5G2L2</accession>
<protein>
    <submittedName>
        <fullName evidence="3">Glycosyltransferase family 4 protein</fullName>
    </submittedName>
</protein>
<dbReference type="GO" id="GO:0016757">
    <property type="term" value="F:glycosyltransferase activity"/>
    <property type="evidence" value="ECO:0007669"/>
    <property type="project" value="InterPro"/>
</dbReference>
<dbReference type="OrthoDB" id="139410at2"/>
<dbReference type="InterPro" id="IPR028098">
    <property type="entry name" value="Glyco_trans_4-like_N"/>
</dbReference>
<name>A0A5J5G2L2_9BACL</name>
<dbReference type="AlphaFoldDB" id="A0A5J5G2L2"/>
<comment type="caution">
    <text evidence="3">The sequence shown here is derived from an EMBL/GenBank/DDBJ whole genome shotgun (WGS) entry which is preliminary data.</text>
</comment>
<dbReference type="InterPro" id="IPR001296">
    <property type="entry name" value="Glyco_trans_1"/>
</dbReference>
<dbReference type="RefSeq" id="WP_150458857.1">
    <property type="nucleotide sequence ID" value="NZ_VYKK01000020.1"/>
</dbReference>
<dbReference type="Proteomes" id="UP000367750">
    <property type="component" value="Unassembled WGS sequence"/>
</dbReference>
<organism evidence="3 4">
    <name type="scientific">Paenibacillus spiritus</name>
    <dbReference type="NCBI Taxonomy" id="2496557"/>
    <lineage>
        <taxon>Bacteria</taxon>
        <taxon>Bacillati</taxon>
        <taxon>Bacillota</taxon>
        <taxon>Bacilli</taxon>
        <taxon>Bacillales</taxon>
        <taxon>Paenibacillaceae</taxon>
        <taxon>Paenibacillus</taxon>
    </lineage>
</organism>
<gene>
    <name evidence="3" type="ORF">F4V43_13910</name>
</gene>
<dbReference type="Pfam" id="PF00534">
    <property type="entry name" value="Glycos_transf_1"/>
    <property type="match status" value="1"/>
</dbReference>
<reference evidence="3 4" key="1">
    <citation type="submission" date="2019-09" db="EMBL/GenBank/DDBJ databases">
        <title>Bacillus ochoae sp. nov., Paenibacillus whitsoniae sp. nov., Paenibacillus spiritus sp. nov. Isolated from the Mars Exploration Rover during spacecraft assembly.</title>
        <authorList>
            <person name="Seuylemezian A."/>
            <person name="Vaishampayan P."/>
        </authorList>
    </citation>
    <scope>NUCLEOTIDE SEQUENCE [LARGE SCALE GENOMIC DNA]</scope>
    <source>
        <strain evidence="3 4">MER_111</strain>
    </source>
</reference>
<feature type="domain" description="Glycosyl transferase family 1" evidence="1">
    <location>
        <begin position="180"/>
        <end position="342"/>
    </location>
</feature>
<evidence type="ECO:0000259" key="2">
    <source>
        <dbReference type="Pfam" id="PF13439"/>
    </source>
</evidence>
<evidence type="ECO:0000313" key="4">
    <source>
        <dbReference type="Proteomes" id="UP000367750"/>
    </source>
</evidence>
<sequence>MRICFIAPPRFPLPGSGSVEISIWAAARRLVLRHEVTVLSRRAPGLPEEEIREGVRLLRLPAAPSFRYAEGIVEAIAAGNFDLIQVDNRPALLRAVKEAYPALPAVLYLHSLTFVPAGPLTAARLYPADAVIVNSASLADRLRRRFPGLGLAPQVVPLGADLSRFVPADEALRDRMRSLYRISSRRYVLLFAGRVIPRKGLPVLIRAAARVNRFYPVQLVVAGSGDARYIRRLRSLARRLRLPFLFLGPVPHGDMHRIYQAADCFICPSQRHEAFGLVNVEAMASGLPVIASAIGGIVEILGSGRTGMLVADYRRPSAFARAIRTLIRRPDRARAMGEEGRRAAVDRYGWEATARRLESLYRQTLESRWSRPHLVDIEKNT</sequence>
<keyword evidence="3" id="KW-0808">Transferase</keyword>
<dbReference type="SUPFAM" id="SSF53756">
    <property type="entry name" value="UDP-Glycosyltransferase/glycogen phosphorylase"/>
    <property type="match status" value="1"/>
</dbReference>
<evidence type="ECO:0000313" key="3">
    <source>
        <dbReference type="EMBL" id="KAA9000941.1"/>
    </source>
</evidence>
<dbReference type="PANTHER" id="PTHR12526:SF635">
    <property type="entry name" value="GLYCOSYL TRANSFERASE GROUP 1"/>
    <property type="match status" value="1"/>
</dbReference>
<evidence type="ECO:0000259" key="1">
    <source>
        <dbReference type="Pfam" id="PF00534"/>
    </source>
</evidence>